<dbReference type="InterPro" id="IPR001128">
    <property type="entry name" value="Cyt_P450"/>
</dbReference>
<dbReference type="PRINTS" id="PR00385">
    <property type="entry name" value="P450"/>
</dbReference>
<dbReference type="EMBL" id="JAVFWL010000001">
    <property type="protein sequence ID" value="KAK6731769.1"/>
    <property type="molecule type" value="Genomic_DNA"/>
</dbReference>
<evidence type="ECO:0008006" key="13">
    <source>
        <dbReference type="Google" id="ProtNLM"/>
    </source>
</evidence>
<evidence type="ECO:0000313" key="11">
    <source>
        <dbReference type="EMBL" id="KAK6731769.1"/>
    </source>
</evidence>
<dbReference type="PRINTS" id="PR00463">
    <property type="entry name" value="EP450I"/>
</dbReference>
<dbReference type="Pfam" id="PF00067">
    <property type="entry name" value="p450"/>
    <property type="match status" value="1"/>
</dbReference>
<feature type="compositionally biased region" description="Pro residues" evidence="8">
    <location>
        <begin position="1107"/>
        <end position="1123"/>
    </location>
</feature>
<dbReference type="PANTHER" id="PTHR11010:SF117">
    <property type="entry name" value="SERINE PROTEASE 16"/>
    <property type="match status" value="1"/>
</dbReference>
<evidence type="ECO:0000256" key="7">
    <source>
        <dbReference type="ARBA" id="ARBA00023180"/>
    </source>
</evidence>
<evidence type="ECO:0000256" key="6">
    <source>
        <dbReference type="ARBA" id="ARBA00023033"/>
    </source>
</evidence>
<keyword evidence="9" id="KW-0472">Membrane</keyword>
<dbReference type="PROSITE" id="PS00086">
    <property type="entry name" value="CYTOCHROME_P450"/>
    <property type="match status" value="1"/>
</dbReference>
<dbReference type="InterPro" id="IPR002401">
    <property type="entry name" value="Cyt_P450_E_grp-I"/>
</dbReference>
<evidence type="ECO:0000256" key="1">
    <source>
        <dbReference type="ARBA" id="ARBA00010617"/>
    </source>
</evidence>
<feature type="compositionally biased region" description="Pro residues" evidence="8">
    <location>
        <begin position="1065"/>
        <end position="1079"/>
    </location>
</feature>
<feature type="compositionally biased region" description="Low complexity" evidence="8">
    <location>
        <begin position="1027"/>
        <end position="1041"/>
    </location>
</feature>
<keyword evidence="9" id="KW-1133">Transmembrane helix</keyword>
<dbReference type="InterPro" id="IPR029058">
    <property type="entry name" value="AB_hydrolase_fold"/>
</dbReference>
<evidence type="ECO:0000256" key="3">
    <source>
        <dbReference type="ARBA" id="ARBA00022670"/>
    </source>
</evidence>
<comment type="similarity">
    <text evidence="1">Belongs to the cytochrome P450 family.</text>
</comment>
<dbReference type="Pfam" id="PF05577">
    <property type="entry name" value="Peptidase_S28"/>
    <property type="match status" value="2"/>
</dbReference>
<evidence type="ECO:0000256" key="5">
    <source>
        <dbReference type="ARBA" id="ARBA00022801"/>
    </source>
</evidence>
<keyword evidence="9" id="KW-0812">Transmembrane</keyword>
<feature type="compositionally biased region" description="Pro residues" evidence="8">
    <location>
        <begin position="1086"/>
        <end position="1100"/>
    </location>
</feature>
<dbReference type="Gene3D" id="3.40.50.1820">
    <property type="entry name" value="alpha/beta hydrolase"/>
    <property type="match status" value="2"/>
</dbReference>
<keyword evidence="5" id="KW-0378">Hydrolase</keyword>
<keyword evidence="6" id="KW-0560">Oxidoreductase</keyword>
<reference evidence="11 12" key="1">
    <citation type="submission" date="2023-08" db="EMBL/GenBank/DDBJ databases">
        <title>A Necator americanus chromosomal reference genome.</title>
        <authorList>
            <person name="Ilik V."/>
            <person name="Petrzelkova K.J."/>
            <person name="Pardy F."/>
            <person name="Fuh T."/>
            <person name="Niatou-Singa F.S."/>
            <person name="Gouil Q."/>
            <person name="Baker L."/>
            <person name="Ritchie M.E."/>
            <person name="Jex A.R."/>
            <person name="Gazzola D."/>
            <person name="Li H."/>
            <person name="Toshio Fujiwara R."/>
            <person name="Zhan B."/>
            <person name="Aroian R.V."/>
            <person name="Pafco B."/>
            <person name="Schwarz E.M."/>
        </authorList>
    </citation>
    <scope>NUCLEOTIDE SEQUENCE [LARGE SCALE GENOMIC DNA]</scope>
    <source>
        <strain evidence="11 12">Aroian</strain>
        <tissue evidence="11">Whole animal</tissue>
    </source>
</reference>
<evidence type="ECO:0000256" key="2">
    <source>
        <dbReference type="ARBA" id="ARBA00011079"/>
    </source>
</evidence>
<organism evidence="11 12">
    <name type="scientific">Necator americanus</name>
    <name type="common">Human hookworm</name>
    <dbReference type="NCBI Taxonomy" id="51031"/>
    <lineage>
        <taxon>Eukaryota</taxon>
        <taxon>Metazoa</taxon>
        <taxon>Ecdysozoa</taxon>
        <taxon>Nematoda</taxon>
        <taxon>Chromadorea</taxon>
        <taxon>Rhabditida</taxon>
        <taxon>Rhabditina</taxon>
        <taxon>Rhabditomorpha</taxon>
        <taxon>Strongyloidea</taxon>
        <taxon>Ancylostomatidae</taxon>
        <taxon>Bunostominae</taxon>
        <taxon>Necator</taxon>
    </lineage>
</organism>
<keyword evidence="4 10" id="KW-0732">Signal</keyword>
<keyword evidence="7" id="KW-0325">Glycoprotein</keyword>
<dbReference type="Proteomes" id="UP001303046">
    <property type="component" value="Unassembled WGS sequence"/>
</dbReference>
<comment type="caution">
    <text evidence="11">The sequence shown here is derived from an EMBL/GenBank/DDBJ whole genome shotgun (WGS) entry which is preliminary data.</text>
</comment>
<dbReference type="SUPFAM" id="SSF53474">
    <property type="entry name" value="alpha/beta-Hydrolases"/>
    <property type="match status" value="2"/>
</dbReference>
<evidence type="ECO:0000256" key="4">
    <source>
        <dbReference type="ARBA" id="ARBA00022729"/>
    </source>
</evidence>
<feature type="compositionally biased region" description="Low complexity" evidence="8">
    <location>
        <begin position="1124"/>
        <end position="1138"/>
    </location>
</feature>
<sequence>MRSYVLLTLLFFAQAWLTQAWEPTFHLGRVKFGMQTFQDQFFMKNPDEVSDQGDMAITNYFPQKLDHFNHFSREEWQQRYFYDFTFAESKKVKDVVFLLIGGEGPLRISKLDHSTPLMMWAKKYGAMVFALEHRFYGQSYPKIDQSVRNLKYLSSRQALEDIAYFIQEMNREHNLTNSKWITFGGSYPGALSLWARQNYPDLITGAVGSSAPVELEMDFWGYLEVVEDALRQHSRNCAENVREGFTAMSDLMKTRAGRDELTAVFRLKVPLANISLTYNNIQHFFEVIFENFQYAVQYNKINRAPFNRGYGINEVCAIMNNRSNTPLRALQAVNVYMAERKGGFVETDNSYDNMIDYLRREEFSHDDFDSGARSWTWQTCTEFGYFQSTDGGPNGIFGDVTPLSVFVNMCTDVFGPMYNADYIAAAVRRTQANYGGAEGYTGTNVVIPNGSIDPWHRLGKYTSNDKSVVPILINGTAHCAELANPSDDDIPELKRAREIIDENIGKWLRKPNNRKVIRPQKSSLIPKERATLPDTIPSEPVLLSEMEFPDWTRYKRMFLGRPPHTIIRSKPKIINTAVRHFFIAQPLDHFNDQDNRTFHQKYYANTDWAIPGGPIFLLIGGEGPLEGAWADDFPLFHIELAKRHGATVFALEHRYYGDSITGVTAILPNMDLTYLSSLQMLYDIANFIRKTNERLNNTAPWITFGGSYPGLVRGAVGSSAPVEAKLDFYEYLQVVERSIRNYQAQCAAAIGQGFDQMHRLVLTRSGRKRLSDAFTLVPPWNETTVVTDVDIEYFFNSIQGVFMGMVQEDHRDEMCQIMTRHSNDPVRNIAYFNERASEYFQQAPFRGTPNNYTEFIEFIRSAQNFGPQADAMRLWFWQTCTEFGYYQTTDTGYSIFGNPVPLNFYTRLCTDTYGDQYTAAAIQKNVVRTNRIYGGADNYEGTNVVITNGDVDPWHALGKYTTHDRSVVPILIRDASHCADMFISPNPNVEEAQRVIEENVERWILEEPQSTTVPRTSALPRTSARVTTPSTTPKRPTTSTTPKPPKPPTTPAPPPPPQRLTTSTPPKPPTTPAPPPPPQRLTTSTPPKPPTTPAPPPPPQRLTTSTPPKPPTTSTPPPPPPQEPTSTATITTTTTTSTGSQGYFPSGNHLLVVTRRSYTIRMILLSIVFIIFAYIFLTTWMRRRSLPPGPIPLPFIGNMHQLAFKMFIEKKDFADSIRDFIKEYGSVHTFWFGPLPTVNICDYLNAVDAMVKKGSLFSNRKLPYFFELSRKGRGILASNNSHWLEQRRFALHTLRNFGLGKNLMEQRIMFEFEITCDELDKRMIDIDHLSINPNHSFDLLIGNIINRIIFTNRFEKSDEEQFFALKKKMDDIFDDFELYDLLINEWTINLPFFRRRVNTVLKPQDEIVEFLRNQVEKRKTEIADGIHVIEGEGNDFVDAFLIQIEKYKQSNDSTSFDETTLAMTLLDIWVAGQETTTSTLVWAFAYLLLHPKVKSKVVDELTSVTEPGRPLSLTDRAKTPYYNATLLEILRCASIFPMNLWRNTEEDTSIGGYMVPKGTAVTAQMSLIMSDDAYFKNSAQFDPDRFLNGDKLDQHVIPFGIGKRACLGEALARTELYLIIGNFLLRYAISADPNYMPSMVPVSTMGVVRKATPYNIVFERS</sequence>
<dbReference type="Gene3D" id="1.10.630.10">
    <property type="entry name" value="Cytochrome P450"/>
    <property type="match status" value="1"/>
</dbReference>
<keyword evidence="6" id="KW-0503">Monooxygenase</keyword>
<evidence type="ECO:0000256" key="8">
    <source>
        <dbReference type="SAM" id="MobiDB-lite"/>
    </source>
</evidence>
<dbReference type="CDD" id="cd20617">
    <property type="entry name" value="CYP1_2-like"/>
    <property type="match status" value="1"/>
</dbReference>
<protein>
    <recommendedName>
        <fullName evidence="13">Serine carboxypeptidase S28</fullName>
    </recommendedName>
</protein>
<dbReference type="SUPFAM" id="SSF48264">
    <property type="entry name" value="Cytochrome P450"/>
    <property type="match status" value="1"/>
</dbReference>
<dbReference type="InterPro" id="IPR017972">
    <property type="entry name" value="Cyt_P450_CS"/>
</dbReference>
<feature type="transmembrane region" description="Helical" evidence="9">
    <location>
        <begin position="1158"/>
        <end position="1177"/>
    </location>
</feature>
<feature type="signal peptide" evidence="10">
    <location>
        <begin position="1"/>
        <end position="20"/>
    </location>
</feature>
<keyword evidence="3" id="KW-0645">Protease</keyword>
<evidence type="ECO:0000256" key="10">
    <source>
        <dbReference type="SAM" id="SignalP"/>
    </source>
</evidence>
<evidence type="ECO:0000313" key="12">
    <source>
        <dbReference type="Proteomes" id="UP001303046"/>
    </source>
</evidence>
<feature type="region of interest" description="Disordered" evidence="8">
    <location>
        <begin position="1007"/>
        <end position="1146"/>
    </location>
</feature>
<comment type="similarity">
    <text evidence="2">Belongs to the peptidase S28 family.</text>
</comment>
<accession>A0ABR1BZL4</accession>
<dbReference type="Gene3D" id="1.20.120.980">
    <property type="entry name" value="Serine carboxypeptidase S28, SKS domain"/>
    <property type="match status" value="2"/>
</dbReference>
<name>A0ABR1BZL4_NECAM</name>
<proteinExistence type="inferred from homology"/>
<feature type="compositionally biased region" description="Pro residues" evidence="8">
    <location>
        <begin position="1042"/>
        <end position="1058"/>
    </location>
</feature>
<evidence type="ECO:0000256" key="9">
    <source>
        <dbReference type="SAM" id="Phobius"/>
    </source>
</evidence>
<keyword evidence="12" id="KW-1185">Reference proteome</keyword>
<dbReference type="InterPro" id="IPR008758">
    <property type="entry name" value="Peptidase_S28"/>
</dbReference>
<dbReference type="PANTHER" id="PTHR11010">
    <property type="entry name" value="PROTEASE S28 PRO-X CARBOXYPEPTIDASE-RELATED"/>
    <property type="match status" value="1"/>
</dbReference>
<dbReference type="InterPro" id="IPR036396">
    <property type="entry name" value="Cyt_P450_sf"/>
</dbReference>
<gene>
    <name evidence="11" type="primary">Necator_chrI.g4060</name>
    <name evidence="11" type="ORF">RB195_007931</name>
</gene>
<dbReference type="InterPro" id="IPR042269">
    <property type="entry name" value="Ser_carbopepase_S28_SKS"/>
</dbReference>
<feature type="chain" id="PRO_5047443549" description="Serine carboxypeptidase S28" evidence="10">
    <location>
        <begin position="21"/>
        <end position="1661"/>
    </location>
</feature>